<sequence length="338" mass="36423">MVINAQDGKSLDVFGVGNALLDILAFVEDDFLKTHQLGRGGMTLMDAHQQGTLLQELENSPLKLSCGGSAANTMMAIAQSGGTGYFAAKVGSDTNGEFYRQDMTAAGIEFGVKSATEEQGPTGTCLVLTTPDAERTLCTNLGVSIALSQADIDWEQLRRSQYVYIEGYLWDAPEPRQACLDILQQAKSHNVKVALTFSDLFLVERHGDELRQLSAEYADVIFCNADEVKRFCQETDLEACARQMSSLADLIFITNGGQGCLVVQNKTITPVSGFPVKPIDTVGAGDAFAGGVLYGITNGLTTEEAALWGNYLGSQIVQVRGPRLSESYSSHLEKIIGR</sequence>
<proteinExistence type="inferred from homology"/>
<dbReference type="Gene3D" id="3.30.1110.10">
    <property type="match status" value="1"/>
</dbReference>
<comment type="similarity">
    <text evidence="1">Belongs to the carbohydrate kinase PfkB family.</text>
</comment>
<evidence type="ECO:0000259" key="4">
    <source>
        <dbReference type="Pfam" id="PF00294"/>
    </source>
</evidence>
<dbReference type="Pfam" id="PF00294">
    <property type="entry name" value="PfkB"/>
    <property type="match status" value="1"/>
</dbReference>
<keyword evidence="3 5" id="KW-0418">Kinase</keyword>
<dbReference type="InterPro" id="IPR052700">
    <property type="entry name" value="Carb_kinase_PfkB-like"/>
</dbReference>
<dbReference type="GeneID" id="301684224"/>
<dbReference type="SUPFAM" id="SSF53613">
    <property type="entry name" value="Ribokinase-like"/>
    <property type="match status" value="1"/>
</dbReference>
<dbReference type="PANTHER" id="PTHR43320">
    <property type="entry name" value="SUGAR KINASE"/>
    <property type="match status" value="1"/>
</dbReference>
<dbReference type="CDD" id="cd01168">
    <property type="entry name" value="adenosine_kinase"/>
    <property type="match status" value="1"/>
</dbReference>
<evidence type="ECO:0000256" key="1">
    <source>
        <dbReference type="ARBA" id="ARBA00010688"/>
    </source>
</evidence>
<dbReference type="Proteomes" id="UP000326169">
    <property type="component" value="Unassembled WGS sequence"/>
</dbReference>
<feature type="domain" description="Carbohydrate kinase PfkB" evidence="4">
    <location>
        <begin position="62"/>
        <end position="325"/>
    </location>
</feature>
<dbReference type="InterPro" id="IPR029056">
    <property type="entry name" value="Ribokinase-like"/>
</dbReference>
<dbReference type="InterPro" id="IPR011611">
    <property type="entry name" value="PfkB_dom"/>
</dbReference>
<dbReference type="PANTHER" id="PTHR43320:SF3">
    <property type="entry name" value="CARBOHYDRATE KINASE PFKB DOMAIN-CONTAINING PROTEIN"/>
    <property type="match status" value="1"/>
</dbReference>
<dbReference type="PROSITE" id="PS00584">
    <property type="entry name" value="PFKB_KINASES_2"/>
    <property type="match status" value="1"/>
</dbReference>
<dbReference type="RefSeq" id="WP_006618006.1">
    <property type="nucleotide sequence ID" value="NZ_BIMW01000128.1"/>
</dbReference>
<name>A0A5M3TD16_LIMPL</name>
<keyword evidence="6" id="KW-1185">Reference proteome</keyword>
<accession>A0A5M3TD16</accession>
<keyword evidence="2" id="KW-0808">Transferase</keyword>
<dbReference type="GO" id="GO:0016301">
    <property type="term" value="F:kinase activity"/>
    <property type="evidence" value="ECO:0007669"/>
    <property type="project" value="UniProtKB-KW"/>
</dbReference>
<gene>
    <name evidence="5" type="ORF">NIES46_34420</name>
</gene>
<dbReference type="InterPro" id="IPR002173">
    <property type="entry name" value="Carboh/pur_kinase_PfkB_CS"/>
</dbReference>
<organism evidence="5 6">
    <name type="scientific">Limnospira platensis NIES-46</name>
    <dbReference type="NCBI Taxonomy" id="1236695"/>
    <lineage>
        <taxon>Bacteria</taxon>
        <taxon>Bacillati</taxon>
        <taxon>Cyanobacteriota</taxon>
        <taxon>Cyanophyceae</taxon>
        <taxon>Oscillatoriophycideae</taxon>
        <taxon>Oscillatoriales</taxon>
        <taxon>Sirenicapillariaceae</taxon>
        <taxon>Limnospira</taxon>
    </lineage>
</organism>
<protein>
    <submittedName>
        <fullName evidence="5">Carbohydrate kinase</fullName>
    </submittedName>
</protein>
<evidence type="ECO:0000256" key="3">
    <source>
        <dbReference type="ARBA" id="ARBA00022777"/>
    </source>
</evidence>
<evidence type="ECO:0000256" key="2">
    <source>
        <dbReference type="ARBA" id="ARBA00022679"/>
    </source>
</evidence>
<comment type="caution">
    <text evidence="5">The sequence shown here is derived from an EMBL/GenBank/DDBJ whole genome shotgun (WGS) entry which is preliminary data.</text>
</comment>
<evidence type="ECO:0000313" key="6">
    <source>
        <dbReference type="Proteomes" id="UP000326169"/>
    </source>
</evidence>
<dbReference type="EMBL" id="BIMW01000128">
    <property type="protein sequence ID" value="GCE95379.1"/>
    <property type="molecule type" value="Genomic_DNA"/>
</dbReference>
<reference evidence="5 6" key="1">
    <citation type="journal article" date="2019" name="J Genomics">
        <title>The Draft Genome of a Hydrogen-producing Cyanobacterium, Arthrospira platensis NIES-46.</title>
        <authorList>
            <person name="Suzuki S."/>
            <person name="Yamaguchi H."/>
            <person name="Kawachi M."/>
        </authorList>
    </citation>
    <scope>NUCLEOTIDE SEQUENCE [LARGE SCALE GENOMIC DNA]</scope>
    <source>
        <strain evidence="5 6">NIES-46</strain>
    </source>
</reference>
<dbReference type="Gene3D" id="3.40.1190.20">
    <property type="match status" value="1"/>
</dbReference>
<evidence type="ECO:0000313" key="5">
    <source>
        <dbReference type="EMBL" id="GCE95379.1"/>
    </source>
</evidence>